<dbReference type="PANTHER" id="PTHR45339">
    <property type="entry name" value="HYBRID SIGNAL TRANSDUCTION HISTIDINE KINASE J"/>
    <property type="match status" value="1"/>
</dbReference>
<dbReference type="Pfam" id="PF00072">
    <property type="entry name" value="Response_reg"/>
    <property type="match status" value="1"/>
</dbReference>
<evidence type="ECO:0000256" key="3">
    <source>
        <dbReference type="PROSITE-ProRule" id="PRU00169"/>
    </source>
</evidence>
<proteinExistence type="predicted"/>
<dbReference type="EMBL" id="AP027266">
    <property type="protein sequence ID" value="BDW84682.1"/>
    <property type="molecule type" value="Genomic_DNA"/>
</dbReference>
<dbReference type="PROSITE" id="PS50110">
    <property type="entry name" value="RESPONSE_REGULATORY"/>
    <property type="match status" value="1"/>
</dbReference>
<evidence type="ECO:0000259" key="4">
    <source>
        <dbReference type="PROSITE" id="PS50110"/>
    </source>
</evidence>
<dbReference type="GO" id="GO:0000160">
    <property type="term" value="P:phosphorelay signal transduction system"/>
    <property type="evidence" value="ECO:0007669"/>
    <property type="project" value="UniProtKB-KW"/>
</dbReference>
<evidence type="ECO:0000313" key="5">
    <source>
        <dbReference type="EMBL" id="BDW84682.1"/>
    </source>
</evidence>
<dbReference type="CDD" id="cd17546">
    <property type="entry name" value="REC_hyHK_CKI1_RcsC-like"/>
    <property type="match status" value="1"/>
</dbReference>
<name>A0AA48H6N1_9RHOB</name>
<dbReference type="InterPro" id="IPR011006">
    <property type="entry name" value="CheY-like_superfamily"/>
</dbReference>
<dbReference type="Proteomes" id="UP001337723">
    <property type="component" value="Chromosome"/>
</dbReference>
<protein>
    <recommendedName>
        <fullName evidence="4">Response regulatory domain-containing protein</fullName>
    </recommendedName>
</protein>
<reference evidence="5 6" key="1">
    <citation type="submission" date="2023-01" db="EMBL/GenBank/DDBJ databases">
        <title>Complete genome sequence of Roseicyclus marinus strain Dej080120_10.</title>
        <authorList>
            <person name="Ueki S."/>
            <person name="Maruyama F."/>
        </authorList>
    </citation>
    <scope>NUCLEOTIDE SEQUENCE [LARGE SCALE GENOMIC DNA]</scope>
    <source>
        <strain evidence="5 6">Dej080120_10</strain>
    </source>
</reference>
<dbReference type="Gene3D" id="3.40.50.2300">
    <property type="match status" value="1"/>
</dbReference>
<evidence type="ECO:0000313" key="6">
    <source>
        <dbReference type="Proteomes" id="UP001337723"/>
    </source>
</evidence>
<dbReference type="AlphaFoldDB" id="A0AA48H6N1"/>
<keyword evidence="6" id="KW-1185">Reference proteome</keyword>
<evidence type="ECO:0000256" key="2">
    <source>
        <dbReference type="ARBA" id="ARBA00023012"/>
    </source>
</evidence>
<keyword evidence="2" id="KW-0902">Two-component regulatory system</keyword>
<organism evidence="5 6">
    <name type="scientific">Roseicyclus marinus</name>
    <dbReference type="NCBI Taxonomy" id="2161673"/>
    <lineage>
        <taxon>Bacteria</taxon>
        <taxon>Pseudomonadati</taxon>
        <taxon>Pseudomonadota</taxon>
        <taxon>Alphaproteobacteria</taxon>
        <taxon>Rhodobacterales</taxon>
        <taxon>Roseobacteraceae</taxon>
        <taxon>Roseicyclus</taxon>
    </lineage>
</organism>
<keyword evidence="1 3" id="KW-0597">Phosphoprotein</keyword>
<evidence type="ECO:0000256" key="1">
    <source>
        <dbReference type="ARBA" id="ARBA00022553"/>
    </source>
</evidence>
<dbReference type="InterPro" id="IPR001789">
    <property type="entry name" value="Sig_transdc_resp-reg_receiver"/>
</dbReference>
<dbReference type="PANTHER" id="PTHR45339:SF1">
    <property type="entry name" value="HYBRID SIGNAL TRANSDUCTION HISTIDINE KINASE J"/>
    <property type="match status" value="1"/>
</dbReference>
<dbReference type="KEGG" id="rmai:MACH21_08590"/>
<feature type="domain" description="Response regulatory" evidence="4">
    <location>
        <begin position="8"/>
        <end position="125"/>
    </location>
</feature>
<dbReference type="SUPFAM" id="SSF52172">
    <property type="entry name" value="CheY-like"/>
    <property type="match status" value="1"/>
</dbReference>
<dbReference type="RefSeq" id="WP_338274743.1">
    <property type="nucleotide sequence ID" value="NZ_AP027266.1"/>
</dbReference>
<dbReference type="SMART" id="SM00448">
    <property type="entry name" value="REC"/>
    <property type="match status" value="1"/>
</dbReference>
<accession>A0AA48H6N1</accession>
<feature type="modified residue" description="4-aspartylphosphate" evidence="3">
    <location>
        <position position="57"/>
    </location>
</feature>
<gene>
    <name evidence="5" type="ORF">MACH21_08590</name>
</gene>
<sequence>MQVEEEKRILVVDDDATNRLVVRVLMERRGYSVVEAASGLDALDIVEKNEFDVILMDLSMPRMDGFETTRRMRCGEHPGASLPIFALTAHTARSNIEKCLSAGMNGVLPKPFDSHRADQLLTLINTPMDRSPS</sequence>